<dbReference type="AlphaFoldDB" id="Q6ZP64"/>
<name>Q6ZP64_HUMAN</name>
<evidence type="ECO:0000313" key="1">
    <source>
        <dbReference type="EMBL" id="BAC85260.1"/>
    </source>
</evidence>
<reference evidence="1" key="1">
    <citation type="submission" date="2003-07" db="EMBL/GenBank/DDBJ databases">
        <title>NEDO human cDNA sequencing project.</title>
        <authorList>
            <person name="Tashiro H."/>
            <person name="Yamazaki M."/>
            <person name="Watanabe K."/>
            <person name="Kumagai A."/>
            <person name="Itakura S."/>
            <person name="Fukuzumi Y."/>
            <person name="Fujimori Y."/>
            <person name="Komiyama M."/>
            <person name="Suzuki Y."/>
            <person name="Hata H."/>
            <person name="Nakagawa K."/>
            <person name="Mizuno S."/>
            <person name="Morinaga M."/>
            <person name="Kawamura M."/>
            <person name="Sugiyama T."/>
            <person name="Irie R."/>
            <person name="Otsuki T."/>
            <person name="Sato H."/>
            <person name="Nishikawa T."/>
            <person name="Sugiyama A."/>
            <person name="Kawakami B."/>
            <person name="Nagai K."/>
            <person name="Isogai T."/>
            <person name="Sugano S."/>
        </authorList>
    </citation>
    <scope>NUCLEOTIDE SEQUENCE</scope>
    <source>
        <tissue evidence="1">Kidney</tissue>
    </source>
</reference>
<sequence>MPEPTAAYRLGYLQAWTGGVWAVGLLPGKMLRDVPMMRQLGPCSQQNMIRMFLQLGLCPARYVRDVPGPCGRVVGMFLGRVVRMLGRMFLTAQTPWNVSLQPGSGKQQGAYKMVQFGLTPRTQRLQ</sequence>
<accession>Q6ZP64</accession>
<organism evidence="1">
    <name type="scientific">Homo sapiens</name>
    <name type="common">Human</name>
    <dbReference type="NCBI Taxonomy" id="9606"/>
    <lineage>
        <taxon>Eukaryota</taxon>
        <taxon>Metazoa</taxon>
        <taxon>Chordata</taxon>
        <taxon>Craniata</taxon>
        <taxon>Vertebrata</taxon>
        <taxon>Euteleostomi</taxon>
        <taxon>Mammalia</taxon>
        <taxon>Eutheria</taxon>
        <taxon>Euarchontoglires</taxon>
        <taxon>Primates</taxon>
        <taxon>Haplorrhini</taxon>
        <taxon>Catarrhini</taxon>
        <taxon>Hominidae</taxon>
        <taxon>Homo</taxon>
    </lineage>
</organism>
<proteinExistence type="evidence at transcript level"/>
<protein>
    <submittedName>
        <fullName evidence="1">cDNA FLJ26451 fis, clone KDN03041</fullName>
    </submittedName>
</protein>
<dbReference type="EMBL" id="AK129961">
    <property type="protein sequence ID" value="BAC85260.1"/>
    <property type="molecule type" value="mRNA"/>
</dbReference>